<keyword evidence="2" id="KW-1185">Reference proteome</keyword>
<gene>
    <name evidence="1" type="ORF">ZMTM_04820</name>
</gene>
<name>A0A8D5JZZ1_9PROT</name>
<evidence type="ECO:0000313" key="2">
    <source>
        <dbReference type="Proteomes" id="UP000826722"/>
    </source>
</evidence>
<dbReference type="Proteomes" id="UP000826722">
    <property type="component" value="Chromosome"/>
</dbReference>
<reference evidence="1" key="1">
    <citation type="journal article" date="2021" name="Arch. Microbiol.">
        <title>Methyloradius palustris gen. nov., sp. nov., a methanol-oxidizing bacterium isolated from snow.</title>
        <authorList>
            <person name="Miyadera T."/>
            <person name="Kojima H."/>
            <person name="Fukui M."/>
        </authorList>
    </citation>
    <scope>NUCLEOTIDE SEQUENCE</scope>
    <source>
        <strain evidence="1">Zm11</strain>
    </source>
</reference>
<dbReference type="EMBL" id="AP024110">
    <property type="protein sequence ID" value="BCM24223.1"/>
    <property type="molecule type" value="Genomic_DNA"/>
</dbReference>
<dbReference type="KEGG" id="mpau:ZMTM_04820"/>
<evidence type="ECO:0008006" key="3">
    <source>
        <dbReference type="Google" id="ProtNLM"/>
    </source>
</evidence>
<dbReference type="PROSITE" id="PS51257">
    <property type="entry name" value="PROKAR_LIPOPROTEIN"/>
    <property type="match status" value="1"/>
</dbReference>
<dbReference type="RefSeq" id="WP_221764772.1">
    <property type="nucleotide sequence ID" value="NZ_AP024110.1"/>
</dbReference>
<organism evidence="1 2">
    <name type="scientific">Methyloradius palustris</name>
    <dbReference type="NCBI Taxonomy" id="2778876"/>
    <lineage>
        <taxon>Bacteria</taxon>
        <taxon>Pseudomonadati</taxon>
        <taxon>Pseudomonadota</taxon>
        <taxon>Betaproteobacteria</taxon>
        <taxon>Nitrosomonadales</taxon>
        <taxon>Methylophilaceae</taxon>
        <taxon>Methyloradius</taxon>
    </lineage>
</organism>
<dbReference type="AlphaFoldDB" id="A0A8D5JZZ1"/>
<evidence type="ECO:0000313" key="1">
    <source>
        <dbReference type="EMBL" id="BCM24223.1"/>
    </source>
</evidence>
<protein>
    <recommendedName>
        <fullName evidence="3">Lipoprotein</fullName>
    </recommendedName>
</protein>
<accession>A0A8D5JZZ1</accession>
<sequence length="80" mass="8725">MRLLQTIALTSSLLFLLAGCSGHYHPLALDKKVKLVAELIDHAPECQAFKDRLADPSIDDDGVDAVFAEATKAHCIQKHV</sequence>
<proteinExistence type="predicted"/>